<dbReference type="GO" id="GO:0016020">
    <property type="term" value="C:membrane"/>
    <property type="evidence" value="ECO:0007669"/>
    <property type="project" value="UniProtKB-SubCell"/>
</dbReference>
<dbReference type="InterPro" id="IPR017452">
    <property type="entry name" value="GPCR_Rhodpsn_7TM"/>
</dbReference>
<evidence type="ECO:0000256" key="3">
    <source>
        <dbReference type="ARBA" id="ARBA00022989"/>
    </source>
</evidence>
<dbReference type="Gene3D" id="1.20.1070.10">
    <property type="entry name" value="Rhodopsin 7-helix transmembrane proteins"/>
    <property type="match status" value="1"/>
</dbReference>
<evidence type="ECO:0000256" key="1">
    <source>
        <dbReference type="ARBA" id="ARBA00004370"/>
    </source>
</evidence>
<evidence type="ECO:0000313" key="9">
    <source>
        <dbReference type="Proteomes" id="UP000762676"/>
    </source>
</evidence>
<keyword evidence="9" id="KW-1185">Reference proteome</keyword>
<proteinExistence type="predicted"/>
<dbReference type="PANTHER" id="PTHR46641:SF2">
    <property type="entry name" value="FMRFAMIDE RECEPTOR"/>
    <property type="match status" value="1"/>
</dbReference>
<dbReference type="Proteomes" id="UP000762676">
    <property type="component" value="Unassembled WGS sequence"/>
</dbReference>
<evidence type="ECO:0000256" key="2">
    <source>
        <dbReference type="ARBA" id="ARBA00022692"/>
    </source>
</evidence>
<evidence type="ECO:0000259" key="7">
    <source>
        <dbReference type="PROSITE" id="PS50262"/>
    </source>
</evidence>
<keyword evidence="8" id="KW-0675">Receptor</keyword>
<feature type="transmembrane region" description="Helical" evidence="6">
    <location>
        <begin position="333"/>
        <end position="353"/>
    </location>
</feature>
<accession>A0AAV4JX34</accession>
<feature type="transmembrane region" description="Helical" evidence="6">
    <location>
        <begin position="251"/>
        <end position="272"/>
    </location>
</feature>
<comment type="subcellular location">
    <subcellularLocation>
        <location evidence="1">Membrane</location>
    </subcellularLocation>
</comment>
<dbReference type="InterPro" id="IPR052954">
    <property type="entry name" value="GPCR-Ligand_Int"/>
</dbReference>
<evidence type="ECO:0000256" key="5">
    <source>
        <dbReference type="SAM" id="MobiDB-lite"/>
    </source>
</evidence>
<gene>
    <name evidence="8" type="ORF">ElyMa_005257200</name>
</gene>
<feature type="transmembrane region" description="Helical" evidence="6">
    <location>
        <begin position="80"/>
        <end position="108"/>
    </location>
</feature>
<evidence type="ECO:0000256" key="4">
    <source>
        <dbReference type="ARBA" id="ARBA00023136"/>
    </source>
</evidence>
<comment type="caution">
    <text evidence="8">The sequence shown here is derived from an EMBL/GenBank/DDBJ whole genome shotgun (WGS) entry which is preliminary data.</text>
</comment>
<reference evidence="8 9" key="1">
    <citation type="journal article" date="2021" name="Elife">
        <title>Chloroplast acquisition without the gene transfer in kleptoplastic sea slugs, Plakobranchus ocellatus.</title>
        <authorList>
            <person name="Maeda T."/>
            <person name="Takahashi S."/>
            <person name="Yoshida T."/>
            <person name="Shimamura S."/>
            <person name="Takaki Y."/>
            <person name="Nagai Y."/>
            <person name="Toyoda A."/>
            <person name="Suzuki Y."/>
            <person name="Arimoto A."/>
            <person name="Ishii H."/>
            <person name="Satoh N."/>
            <person name="Nishiyama T."/>
            <person name="Hasebe M."/>
            <person name="Maruyama T."/>
            <person name="Minagawa J."/>
            <person name="Obokata J."/>
            <person name="Shigenobu S."/>
        </authorList>
    </citation>
    <scope>NUCLEOTIDE SEQUENCE [LARGE SCALE GENOMIC DNA]</scope>
</reference>
<feature type="transmembrane region" description="Helical" evidence="6">
    <location>
        <begin position="193"/>
        <end position="214"/>
    </location>
</feature>
<dbReference type="EMBL" id="BMAT01010486">
    <property type="protein sequence ID" value="GFS27317.1"/>
    <property type="molecule type" value="Genomic_DNA"/>
</dbReference>
<sequence length="409" mass="44921">MTSLSLVAAPGTSSLPPTDVEIPPAPQKLSGLVPFVFYVHTVETTYTASVLVSLLGIFTNAASLKAFLAMGDVFKDGVALTFFLLALTDLSVCCLSLSWGVCALGNFVEQHVNRFYRPAPPAPAGSSSVRYQLETRQLFAFPIDLSMVAVYSYVACSIFSMTTSLITTYLAVMRCLCVARPLTFRASLSPGKTALLFGAFFTFSLVVRVPTLALTDVKVIFNPRINASRPAMWSHPTRELVKDMTWSVVDIPIPLAAEVTLTICVIVMGRALKASANFRNKLASGMTSNSSDAHEKVDQSSSNPGKEETNGAISEDAAPIKLSKKEARIIQQLVFISLLFLCCNIPKLIRIVIDSAEPEFSIRGRYRYLYGIVFTIQIIFEILNSSLNFFIYYKFNSRFKESCISFCNC</sequence>
<keyword evidence="4 6" id="KW-0472">Membrane</keyword>
<dbReference type="AlphaFoldDB" id="A0AAV4JX34"/>
<feature type="transmembrane region" description="Helical" evidence="6">
    <location>
        <begin position="368"/>
        <end position="392"/>
    </location>
</feature>
<name>A0AAV4JX34_9GAST</name>
<dbReference type="PANTHER" id="PTHR46641">
    <property type="entry name" value="FMRFAMIDE RECEPTOR-RELATED"/>
    <property type="match status" value="1"/>
</dbReference>
<protein>
    <submittedName>
        <fullName evidence="8">Chemosensory receptor C</fullName>
    </submittedName>
</protein>
<evidence type="ECO:0000313" key="8">
    <source>
        <dbReference type="EMBL" id="GFS27317.1"/>
    </source>
</evidence>
<evidence type="ECO:0000256" key="6">
    <source>
        <dbReference type="SAM" id="Phobius"/>
    </source>
</evidence>
<dbReference type="PROSITE" id="PS50262">
    <property type="entry name" value="G_PROTEIN_RECEP_F1_2"/>
    <property type="match status" value="1"/>
</dbReference>
<organism evidence="8 9">
    <name type="scientific">Elysia marginata</name>
    <dbReference type="NCBI Taxonomy" id="1093978"/>
    <lineage>
        <taxon>Eukaryota</taxon>
        <taxon>Metazoa</taxon>
        <taxon>Spiralia</taxon>
        <taxon>Lophotrochozoa</taxon>
        <taxon>Mollusca</taxon>
        <taxon>Gastropoda</taxon>
        <taxon>Heterobranchia</taxon>
        <taxon>Euthyneura</taxon>
        <taxon>Panpulmonata</taxon>
        <taxon>Sacoglossa</taxon>
        <taxon>Placobranchoidea</taxon>
        <taxon>Plakobranchidae</taxon>
        <taxon>Elysia</taxon>
    </lineage>
</organism>
<feature type="transmembrane region" description="Helical" evidence="6">
    <location>
        <begin position="44"/>
        <end position="68"/>
    </location>
</feature>
<feature type="transmembrane region" description="Helical" evidence="6">
    <location>
        <begin position="150"/>
        <end position="172"/>
    </location>
</feature>
<dbReference type="SUPFAM" id="SSF81321">
    <property type="entry name" value="Family A G protein-coupled receptor-like"/>
    <property type="match status" value="1"/>
</dbReference>
<keyword evidence="3 6" id="KW-1133">Transmembrane helix</keyword>
<keyword evidence="2 6" id="KW-0812">Transmembrane</keyword>
<feature type="domain" description="G-protein coupled receptors family 1 profile" evidence="7">
    <location>
        <begin position="59"/>
        <end position="392"/>
    </location>
</feature>
<feature type="region of interest" description="Disordered" evidence="5">
    <location>
        <begin position="285"/>
        <end position="311"/>
    </location>
</feature>